<dbReference type="eggNOG" id="ENOG502QVTZ">
    <property type="taxonomic scope" value="Eukaryota"/>
</dbReference>
<dbReference type="InterPro" id="IPR012962">
    <property type="entry name" value="Pept_M54_archaemetzincn"/>
</dbReference>
<keyword evidence="2 7" id="KW-0645">Protease</keyword>
<evidence type="ECO:0000313" key="8">
    <source>
        <dbReference type="Proteomes" id="UP000016922"/>
    </source>
</evidence>
<organism evidence="7 8">
    <name type="scientific">Glarea lozoyensis (strain ATCC 20868 / MF5171)</name>
    <dbReference type="NCBI Taxonomy" id="1116229"/>
    <lineage>
        <taxon>Eukaryota</taxon>
        <taxon>Fungi</taxon>
        <taxon>Dikarya</taxon>
        <taxon>Ascomycota</taxon>
        <taxon>Pezizomycotina</taxon>
        <taxon>Leotiomycetes</taxon>
        <taxon>Helotiales</taxon>
        <taxon>Helotiaceae</taxon>
        <taxon>Glarea</taxon>
    </lineage>
</organism>
<dbReference type="GO" id="GO:0046872">
    <property type="term" value="F:metal ion binding"/>
    <property type="evidence" value="ECO:0007669"/>
    <property type="project" value="UniProtKB-KW"/>
</dbReference>
<dbReference type="InterPro" id="IPR024079">
    <property type="entry name" value="MetalloPept_cat_dom_sf"/>
</dbReference>
<gene>
    <name evidence="7" type="ORF">GLAREA_02980</name>
</gene>
<dbReference type="Gene3D" id="3.40.390.10">
    <property type="entry name" value="Collagenase (Catalytic Domain)"/>
    <property type="match status" value="1"/>
</dbReference>
<keyword evidence="5" id="KW-0862">Zinc</keyword>
<comment type="cofactor">
    <cofactor evidence="1">
        <name>Zn(2+)</name>
        <dbReference type="ChEBI" id="CHEBI:29105"/>
    </cofactor>
</comment>
<reference evidence="7 8" key="1">
    <citation type="journal article" date="2013" name="BMC Genomics">
        <title>Genomics-driven discovery of the pneumocandin biosynthetic gene cluster in the fungus Glarea lozoyensis.</title>
        <authorList>
            <person name="Chen L."/>
            <person name="Yue Q."/>
            <person name="Zhang X."/>
            <person name="Xiang M."/>
            <person name="Wang C."/>
            <person name="Li S."/>
            <person name="Che Y."/>
            <person name="Ortiz-Lopez F.J."/>
            <person name="Bills G.F."/>
            <person name="Liu X."/>
            <person name="An Z."/>
        </authorList>
    </citation>
    <scope>NUCLEOTIDE SEQUENCE [LARGE SCALE GENOMIC DNA]</scope>
    <source>
        <strain evidence="8">ATCC 20868 / MF5171</strain>
    </source>
</reference>
<dbReference type="PANTHER" id="PTHR15910">
    <property type="entry name" value="ARCHAEMETZINCIN"/>
    <property type="match status" value="1"/>
</dbReference>
<keyword evidence="8" id="KW-1185">Reference proteome</keyword>
<keyword evidence="3" id="KW-0479">Metal-binding</keyword>
<proteinExistence type="predicted"/>
<dbReference type="EMBL" id="KE145370">
    <property type="protein sequence ID" value="EPE27066.1"/>
    <property type="molecule type" value="Genomic_DNA"/>
</dbReference>
<dbReference type="GeneID" id="19462036"/>
<dbReference type="SUPFAM" id="SSF55486">
    <property type="entry name" value="Metalloproteases ('zincins'), catalytic domain"/>
    <property type="match status" value="1"/>
</dbReference>
<dbReference type="AlphaFoldDB" id="S3D4R1"/>
<evidence type="ECO:0000256" key="1">
    <source>
        <dbReference type="ARBA" id="ARBA00001947"/>
    </source>
</evidence>
<evidence type="ECO:0000256" key="4">
    <source>
        <dbReference type="ARBA" id="ARBA00022801"/>
    </source>
</evidence>
<dbReference type="Proteomes" id="UP000016922">
    <property type="component" value="Unassembled WGS sequence"/>
</dbReference>
<evidence type="ECO:0000256" key="6">
    <source>
        <dbReference type="ARBA" id="ARBA00023049"/>
    </source>
</evidence>
<dbReference type="GO" id="GO:0008237">
    <property type="term" value="F:metallopeptidase activity"/>
    <property type="evidence" value="ECO:0007669"/>
    <property type="project" value="UniProtKB-KW"/>
</dbReference>
<sequence>MSVSSKSKSKCSHSTLLLSPSRNASVAGYKRPAFAQLVAATTPSGSLKKDIATKLTKAVETKHASTFPAPLVLPEDDLAWDPKCPPQSVRSWTREKARNEVTNRRRTVYFVGPPESGEGFEAIQKLADPLVKLTAKEKLIEHPKTEDVLDYLKAFYYGLPVKMLETPKLQFTADTEYKADGKTIILETPDSVYLNTNSRGSTLKIRVRPTPKAYNEYSHQLNLNDLLDAAIAMLPDDAYALLMLVKHDIYEEDDDDFACGRAYGGSRISVVSSARYNPLLDKKQKVDRVHAWPASHCVDGIEEWLAQFENMDVDDDDKLVVPAKPKGGERQAPMQAALAAHMSLPPLDTRPSAVTLYEQWLGRVCRTGSHELGHCFGVAHCTYYACSMQSTASIVEDPRQPPYLCPVDLEKVLRATGADRCDRYGALLEFCGRHQMGHLFKAYGAWIKQRLDDLDDGEYPEML</sequence>
<dbReference type="OrthoDB" id="2365600at2759"/>
<dbReference type="CDD" id="cd11375">
    <property type="entry name" value="Peptidase_M54"/>
    <property type="match status" value="1"/>
</dbReference>
<dbReference type="GO" id="GO:0006508">
    <property type="term" value="P:proteolysis"/>
    <property type="evidence" value="ECO:0007669"/>
    <property type="project" value="UniProtKB-KW"/>
</dbReference>
<dbReference type="OMA" id="CFGIDHC"/>
<keyword evidence="4" id="KW-0378">Hydrolase</keyword>
<keyword evidence="6 7" id="KW-0482">Metalloprotease</keyword>
<name>S3D4R1_GLAL2</name>
<evidence type="ECO:0000256" key="2">
    <source>
        <dbReference type="ARBA" id="ARBA00022670"/>
    </source>
</evidence>
<dbReference type="PANTHER" id="PTHR15910:SF1">
    <property type="entry name" value="ARCHAEMETZINCIN-2"/>
    <property type="match status" value="1"/>
</dbReference>
<dbReference type="Pfam" id="PF07998">
    <property type="entry name" value="Peptidase_M54"/>
    <property type="match status" value="1"/>
</dbReference>
<evidence type="ECO:0000313" key="7">
    <source>
        <dbReference type="EMBL" id="EPE27066.1"/>
    </source>
</evidence>
<accession>S3D4R1</accession>
<dbReference type="RefSeq" id="XP_008086256.1">
    <property type="nucleotide sequence ID" value="XM_008088065.1"/>
</dbReference>
<protein>
    <submittedName>
        <fullName evidence="7">Metalloproteases (Zincins), catalytic</fullName>
    </submittedName>
</protein>
<dbReference type="KEGG" id="glz:GLAREA_02980"/>
<dbReference type="HOGENOM" id="CLU_035433_2_1_1"/>
<evidence type="ECO:0000256" key="5">
    <source>
        <dbReference type="ARBA" id="ARBA00022833"/>
    </source>
</evidence>
<evidence type="ECO:0000256" key="3">
    <source>
        <dbReference type="ARBA" id="ARBA00022723"/>
    </source>
</evidence>